<dbReference type="FunFam" id="1.20.58.420:FF:000001">
    <property type="entry name" value="Atlastin-1 isoform 1"/>
    <property type="match status" value="1"/>
</dbReference>
<dbReference type="InterPro" id="IPR015894">
    <property type="entry name" value="Guanylate-bd_N"/>
</dbReference>
<sequence length="549" mass="62081">MSAEAGQVHNVRLLDEPFPTEPAAVKILQPVEEDHSFLLNENFLHKILADPKYAEKKVCVIGVAGKFRKGKSFLLNFFLRYLKFLSEGGNPENDWLETESSLVGFSWRGGSERDTDGILWWSEPFLLKNQDGEDVVVLLMDTQGAFDSQSTVKDCATVFALSTMISSIQIYNLQNNIHEDDLQHLQLFTEYGRLAMEENENQSKPFQSLVFLVRDWPSPYDMEYGFQGGHRLLETRLQVNDRQHNELQQIRKHIKESFEEIKCFLMPHPGLEVANSPPGWKGGLDAIHNDFKSYLRQFIPRILDPKTLIPKSINGQPVTCRELMVYLKAYIEIFSGEDMPEPKTVLSATAEANNLAATSSAKALYVKKMEEVCGGDSPYISSAELEDEHLRCRNEAIRFFKNAKKMGGTELALQFLERLEQDITEAFESFVKQNQSKNLFKSMRTPAVLVSFMIFNYFCQEILQLIGLDGLASIFSLLLTLIIVALGTWVYSRYSGNIRDIAGGIDQSVTWVWENVLSQHVGSAVGVAGQLHQLANATAPATSQHHKQR</sequence>
<keyword evidence="5" id="KW-0256">Endoplasmic reticulum</keyword>
<dbReference type="SMR" id="A0A1I7SBK3"/>
<dbReference type="CDD" id="cd01851">
    <property type="entry name" value="GBP"/>
    <property type="match status" value="1"/>
</dbReference>
<keyword evidence="9 12" id="KW-0472">Membrane</keyword>
<evidence type="ECO:0000256" key="8">
    <source>
        <dbReference type="ARBA" id="ARBA00023134"/>
    </source>
</evidence>
<organism evidence="15 17">
    <name type="scientific">Bursaphelenchus xylophilus</name>
    <name type="common">Pinewood nematode worm</name>
    <name type="synonym">Aphelenchoides xylophilus</name>
    <dbReference type="NCBI Taxonomy" id="6326"/>
    <lineage>
        <taxon>Eukaryota</taxon>
        <taxon>Metazoa</taxon>
        <taxon>Ecdysozoa</taxon>
        <taxon>Nematoda</taxon>
        <taxon>Chromadorea</taxon>
        <taxon>Rhabditida</taxon>
        <taxon>Tylenchina</taxon>
        <taxon>Tylenchomorpha</taxon>
        <taxon>Aphelenchoidea</taxon>
        <taxon>Aphelenchoididae</taxon>
        <taxon>Bursaphelenchus</taxon>
    </lineage>
</organism>
<dbReference type="Pfam" id="PF02263">
    <property type="entry name" value="GBP"/>
    <property type="match status" value="1"/>
</dbReference>
<dbReference type="Pfam" id="PF02841">
    <property type="entry name" value="GBP_C"/>
    <property type="match status" value="1"/>
</dbReference>
<evidence type="ECO:0000256" key="1">
    <source>
        <dbReference type="ARBA" id="ARBA00004477"/>
    </source>
</evidence>
<name>A0A1I7SBK3_BURXY</name>
<dbReference type="GO" id="GO:0005789">
    <property type="term" value="C:endoplasmic reticulum membrane"/>
    <property type="evidence" value="ECO:0007669"/>
    <property type="project" value="UniProtKB-SubCell"/>
</dbReference>
<evidence type="ECO:0000256" key="7">
    <source>
        <dbReference type="ARBA" id="ARBA00022989"/>
    </source>
</evidence>
<evidence type="ECO:0000256" key="11">
    <source>
        <dbReference type="PROSITE-ProRule" id="PRU01052"/>
    </source>
</evidence>
<dbReference type="PROSITE" id="PS51715">
    <property type="entry name" value="G_GB1_RHD3"/>
    <property type="match status" value="1"/>
</dbReference>
<evidence type="ECO:0000313" key="17">
    <source>
        <dbReference type="WBParaSite" id="BXY_1040200.1"/>
    </source>
</evidence>
<evidence type="ECO:0000256" key="6">
    <source>
        <dbReference type="ARBA" id="ARBA00022842"/>
    </source>
</evidence>
<evidence type="ECO:0000256" key="12">
    <source>
        <dbReference type="SAM" id="Phobius"/>
    </source>
</evidence>
<dbReference type="InterPro" id="IPR027417">
    <property type="entry name" value="P-loop_NTPase"/>
</dbReference>
<dbReference type="EMBL" id="CAJFCV020000004">
    <property type="protein sequence ID" value="CAG9114407.1"/>
    <property type="molecule type" value="Genomic_DNA"/>
</dbReference>
<dbReference type="GO" id="GO:0005525">
    <property type="term" value="F:GTP binding"/>
    <property type="evidence" value="ECO:0007669"/>
    <property type="project" value="UniProtKB-KW"/>
</dbReference>
<dbReference type="AlphaFoldDB" id="A0A1I7SBK3"/>
<evidence type="ECO:0000256" key="2">
    <source>
        <dbReference type="ARBA" id="ARBA00022692"/>
    </source>
</evidence>
<dbReference type="WBParaSite" id="BXY_1040200.1">
    <property type="protein sequence ID" value="BXY_1040200.1"/>
    <property type="gene ID" value="BXY_1040200"/>
</dbReference>
<feature type="domain" description="GB1/RHD3-type G" evidence="13">
    <location>
        <begin position="55"/>
        <end position="303"/>
    </location>
</feature>
<reference evidence="14" key="2">
    <citation type="submission" date="2020-09" db="EMBL/GenBank/DDBJ databases">
        <authorList>
            <person name="Kikuchi T."/>
        </authorList>
    </citation>
    <scope>NUCLEOTIDE SEQUENCE</scope>
    <source>
        <strain evidence="14">Ka4C1</strain>
    </source>
</reference>
<dbReference type="SUPFAM" id="SSF48340">
    <property type="entry name" value="Interferon-induced guanylate-binding protein 1 (GBP1), C-terminal domain"/>
    <property type="match status" value="1"/>
</dbReference>
<keyword evidence="4" id="KW-0378">Hydrolase</keyword>
<dbReference type="EMBL" id="CAJFDI010000004">
    <property type="protein sequence ID" value="CAD5225336.1"/>
    <property type="molecule type" value="Genomic_DNA"/>
</dbReference>
<keyword evidence="16" id="KW-1185">Reference proteome</keyword>
<dbReference type="InterPro" id="IPR003191">
    <property type="entry name" value="Guanylate-bd/ATL_C"/>
</dbReference>
<dbReference type="Proteomes" id="UP000582659">
    <property type="component" value="Unassembled WGS sequence"/>
</dbReference>
<dbReference type="SUPFAM" id="SSF52540">
    <property type="entry name" value="P-loop containing nucleoside triphosphate hydrolases"/>
    <property type="match status" value="1"/>
</dbReference>
<gene>
    <name evidence="14" type="ORF">BXYJ_LOCUS8493</name>
</gene>
<feature type="transmembrane region" description="Helical" evidence="12">
    <location>
        <begin position="472"/>
        <end position="491"/>
    </location>
</feature>
<dbReference type="GO" id="GO:0003924">
    <property type="term" value="F:GTPase activity"/>
    <property type="evidence" value="ECO:0007669"/>
    <property type="project" value="InterPro"/>
</dbReference>
<reference evidence="17" key="1">
    <citation type="submission" date="2016-11" db="UniProtKB">
        <authorList>
            <consortium name="WormBaseParasite"/>
        </authorList>
    </citation>
    <scope>IDENTIFICATION</scope>
</reference>
<dbReference type="Proteomes" id="UP000095284">
    <property type="component" value="Unplaced"/>
</dbReference>
<dbReference type="Gene3D" id="3.40.50.300">
    <property type="entry name" value="P-loop containing nucleotide triphosphate hydrolases"/>
    <property type="match status" value="1"/>
</dbReference>
<dbReference type="Proteomes" id="UP000659654">
    <property type="component" value="Unassembled WGS sequence"/>
</dbReference>
<proteinExistence type="inferred from homology"/>
<evidence type="ECO:0000313" key="16">
    <source>
        <dbReference type="Proteomes" id="UP000659654"/>
    </source>
</evidence>
<comment type="catalytic activity">
    <reaction evidence="10">
        <text>GTP + H2O = GDP + phosphate + H(+)</text>
        <dbReference type="Rhea" id="RHEA:19669"/>
        <dbReference type="ChEBI" id="CHEBI:15377"/>
        <dbReference type="ChEBI" id="CHEBI:15378"/>
        <dbReference type="ChEBI" id="CHEBI:37565"/>
        <dbReference type="ChEBI" id="CHEBI:43474"/>
        <dbReference type="ChEBI" id="CHEBI:58189"/>
    </reaction>
    <physiologicalReaction direction="left-to-right" evidence="10">
        <dbReference type="Rhea" id="RHEA:19670"/>
    </physiologicalReaction>
</comment>
<evidence type="ECO:0000256" key="9">
    <source>
        <dbReference type="ARBA" id="ARBA00023136"/>
    </source>
</evidence>
<dbReference type="InterPro" id="IPR030386">
    <property type="entry name" value="G_GB1_RHD3_dom"/>
</dbReference>
<dbReference type="OrthoDB" id="7788754at2759"/>
<evidence type="ECO:0000256" key="3">
    <source>
        <dbReference type="ARBA" id="ARBA00022741"/>
    </source>
</evidence>
<comment type="subcellular location">
    <subcellularLocation>
        <location evidence="1">Endoplasmic reticulum membrane</location>
        <topology evidence="1">Multi-pass membrane protein</topology>
    </subcellularLocation>
</comment>
<keyword evidence="6" id="KW-0460">Magnesium</keyword>
<evidence type="ECO:0000256" key="10">
    <source>
        <dbReference type="ARBA" id="ARBA00049117"/>
    </source>
</evidence>
<keyword evidence="7 12" id="KW-1133">Transmembrane helix</keyword>
<keyword evidence="8" id="KW-0342">GTP-binding</keyword>
<keyword evidence="3" id="KW-0547">Nucleotide-binding</keyword>
<keyword evidence="2 12" id="KW-0812">Transmembrane</keyword>
<evidence type="ECO:0000313" key="14">
    <source>
        <dbReference type="EMBL" id="CAD5225336.1"/>
    </source>
</evidence>
<dbReference type="PANTHER" id="PTHR10751">
    <property type="entry name" value="GUANYLATE BINDING PROTEIN"/>
    <property type="match status" value="1"/>
</dbReference>
<evidence type="ECO:0000256" key="5">
    <source>
        <dbReference type="ARBA" id="ARBA00022824"/>
    </source>
</evidence>
<protein>
    <submittedName>
        <fullName evidence="14">(pine wood nematode) hypothetical protein</fullName>
    </submittedName>
    <submittedName>
        <fullName evidence="17">GB1/RHD3-type G domain-containing protein</fullName>
    </submittedName>
</protein>
<evidence type="ECO:0000259" key="13">
    <source>
        <dbReference type="PROSITE" id="PS51715"/>
    </source>
</evidence>
<comment type="similarity">
    <text evidence="11">Belongs to the TRAFAC class dynamin-like GTPase superfamily. GB1/RHD3 GTPase family.</text>
</comment>
<dbReference type="InterPro" id="IPR036543">
    <property type="entry name" value="Guanylate-bd_C_sf"/>
</dbReference>
<evidence type="ECO:0000313" key="15">
    <source>
        <dbReference type="Proteomes" id="UP000095284"/>
    </source>
</evidence>
<dbReference type="Gene3D" id="1.20.58.420">
    <property type="entry name" value="AHSP"/>
    <property type="match status" value="1"/>
</dbReference>
<accession>A0A1I7SBK3</accession>
<dbReference type="eggNOG" id="KOG2037">
    <property type="taxonomic scope" value="Eukaryota"/>
</dbReference>
<evidence type="ECO:0000256" key="4">
    <source>
        <dbReference type="ARBA" id="ARBA00022801"/>
    </source>
</evidence>